<dbReference type="EMBL" id="KY612839">
    <property type="protein sequence ID" value="ARM71064.1"/>
    <property type="molecule type" value="Genomic_DNA"/>
</dbReference>
<gene>
    <name evidence="1" type="ORF">pVco5_075</name>
</gene>
<name>A0A1W6JUW3_9CAUD</name>
<protein>
    <submittedName>
        <fullName evidence="1">Uncharacterized protein</fullName>
    </submittedName>
</protein>
<keyword evidence="2" id="KW-1185">Reference proteome</keyword>
<dbReference type="Proteomes" id="UP000225564">
    <property type="component" value="Segment"/>
</dbReference>
<evidence type="ECO:0000313" key="2">
    <source>
        <dbReference type="Proteomes" id="UP000225564"/>
    </source>
</evidence>
<reference evidence="1 2" key="1">
    <citation type="submission" date="2017-02" db="EMBL/GenBank/DDBJ databases">
        <title>Comeplete genome sequence of Bacteriophage pVco-5, that infects Vibrio corallilyticus.</title>
        <authorList>
            <person name="Kim H.J."/>
            <person name="Park S.C."/>
        </authorList>
    </citation>
    <scope>NUCLEOTIDE SEQUENCE [LARGE SCALE GENOMIC DNA]</scope>
</reference>
<organism evidence="1 2">
    <name type="scientific">Vibrio phage pVco-5</name>
    <dbReference type="NCBI Taxonomy" id="1965485"/>
    <lineage>
        <taxon>Viruses</taxon>
        <taxon>Duplodnaviria</taxon>
        <taxon>Heunggongvirae</taxon>
        <taxon>Uroviricota</taxon>
        <taxon>Caudoviricetes</taxon>
        <taxon>Schitoviridae</taxon>
        <taxon>Vicoquintavirus</taxon>
        <taxon>Vicoquintavirus Pvco5</taxon>
    </lineage>
</organism>
<proteinExistence type="predicted"/>
<accession>A0A1W6JUW3</accession>
<evidence type="ECO:0000313" key="1">
    <source>
        <dbReference type="EMBL" id="ARM71064.1"/>
    </source>
</evidence>
<sequence length="108" mass="12038">MTEQAEQKVVTVTETTDLTDEQRITLLGATVIFNKIAQDHQEGDQVLVNQALFASTILERIVGGSIPLGVFDDPEFILNDFKQSYENFMAQKQMEQAATTEQTSEAIN</sequence>